<dbReference type="Proteomes" id="UP000585474">
    <property type="component" value="Unassembled WGS sequence"/>
</dbReference>
<sequence length="112" mass="12282">MASIYRSRRTTDERSGGKIVRRRRIAAAKTPYDRPIPENAPPQNPNWLTGFIFPTSRMIATSATKLISSIINSDNSSSSSSSASDSSSGILYFINCPVFGLFIFLAFFGARP</sequence>
<keyword evidence="4" id="KW-1185">Reference proteome</keyword>
<dbReference type="PANTHER" id="PTHR33416:SF17">
    <property type="entry name" value="PROTEIN KAKU4"/>
    <property type="match status" value="1"/>
</dbReference>
<dbReference type="OrthoDB" id="666185at2759"/>
<keyword evidence="2" id="KW-0472">Membrane</keyword>
<feature type="region of interest" description="Disordered" evidence="1">
    <location>
        <begin position="1"/>
        <end position="20"/>
    </location>
</feature>
<evidence type="ECO:0000313" key="4">
    <source>
        <dbReference type="Proteomes" id="UP000585474"/>
    </source>
</evidence>
<protein>
    <recommendedName>
        <fullName evidence="5">Transmembrane protein</fullName>
    </recommendedName>
</protein>
<keyword evidence="2" id="KW-1133">Transmembrane helix</keyword>
<dbReference type="PANTHER" id="PTHR33416">
    <property type="entry name" value="NUCLEAR PORE COMPLEX PROTEIN NUP1"/>
    <property type="match status" value="1"/>
</dbReference>
<gene>
    <name evidence="3" type="ORF">Acr_20g0000540</name>
</gene>
<dbReference type="AlphaFoldDB" id="A0A7J0GBQ7"/>
<proteinExistence type="predicted"/>
<reference evidence="3 4" key="1">
    <citation type="submission" date="2019-07" db="EMBL/GenBank/DDBJ databases">
        <title>De Novo Assembly of kiwifruit Actinidia rufa.</title>
        <authorList>
            <person name="Sugita-Konishi S."/>
            <person name="Sato K."/>
            <person name="Mori E."/>
            <person name="Abe Y."/>
            <person name="Kisaki G."/>
            <person name="Hamano K."/>
            <person name="Suezawa K."/>
            <person name="Otani M."/>
            <person name="Fukuda T."/>
            <person name="Manabe T."/>
            <person name="Gomi K."/>
            <person name="Tabuchi M."/>
            <person name="Akimitsu K."/>
            <person name="Kataoka I."/>
        </authorList>
    </citation>
    <scope>NUCLEOTIDE SEQUENCE [LARGE SCALE GENOMIC DNA]</scope>
    <source>
        <strain evidence="4">cv. Fuchu</strain>
    </source>
</reference>
<feature type="transmembrane region" description="Helical" evidence="2">
    <location>
        <begin position="90"/>
        <end position="110"/>
    </location>
</feature>
<name>A0A7J0GBQ7_9ERIC</name>
<dbReference type="GO" id="GO:0005635">
    <property type="term" value="C:nuclear envelope"/>
    <property type="evidence" value="ECO:0007669"/>
    <property type="project" value="TreeGrafter"/>
</dbReference>
<evidence type="ECO:0000256" key="1">
    <source>
        <dbReference type="SAM" id="MobiDB-lite"/>
    </source>
</evidence>
<dbReference type="EMBL" id="BJWL01000020">
    <property type="protein sequence ID" value="GFZ08246.1"/>
    <property type="molecule type" value="Genomic_DNA"/>
</dbReference>
<comment type="caution">
    <text evidence="3">The sequence shown here is derived from an EMBL/GenBank/DDBJ whole genome shotgun (WGS) entry which is preliminary data.</text>
</comment>
<organism evidence="3 4">
    <name type="scientific">Actinidia rufa</name>
    <dbReference type="NCBI Taxonomy" id="165716"/>
    <lineage>
        <taxon>Eukaryota</taxon>
        <taxon>Viridiplantae</taxon>
        <taxon>Streptophyta</taxon>
        <taxon>Embryophyta</taxon>
        <taxon>Tracheophyta</taxon>
        <taxon>Spermatophyta</taxon>
        <taxon>Magnoliopsida</taxon>
        <taxon>eudicotyledons</taxon>
        <taxon>Gunneridae</taxon>
        <taxon>Pentapetalae</taxon>
        <taxon>asterids</taxon>
        <taxon>Ericales</taxon>
        <taxon>Actinidiaceae</taxon>
        <taxon>Actinidia</taxon>
    </lineage>
</organism>
<dbReference type="GO" id="GO:0071763">
    <property type="term" value="P:nuclear membrane organization"/>
    <property type="evidence" value="ECO:0007669"/>
    <property type="project" value="TreeGrafter"/>
</dbReference>
<accession>A0A7J0GBQ7</accession>
<evidence type="ECO:0000313" key="3">
    <source>
        <dbReference type="EMBL" id="GFZ08246.1"/>
    </source>
</evidence>
<keyword evidence="2" id="KW-0812">Transmembrane</keyword>
<evidence type="ECO:0000256" key="2">
    <source>
        <dbReference type="SAM" id="Phobius"/>
    </source>
</evidence>
<evidence type="ECO:0008006" key="5">
    <source>
        <dbReference type="Google" id="ProtNLM"/>
    </source>
</evidence>